<dbReference type="PANTHER" id="PTHR31497">
    <property type="entry name" value="AUTOCRINE PROLIFERATION REPRESSOR PROTEIN A"/>
    <property type="match status" value="1"/>
</dbReference>
<dbReference type="OMA" id="GWASWHA"/>
<dbReference type="Pfam" id="PF10142">
    <property type="entry name" value="PhoPQ_related"/>
    <property type="match status" value="1"/>
</dbReference>
<reference evidence="3" key="1">
    <citation type="journal article" date="2011" name="Genome Res.">
        <title>Phylogeny-wide analysis of social amoeba genomes highlights ancient origins for complex intercellular communication.</title>
        <authorList>
            <person name="Heidel A.J."/>
            <person name="Lawal H.M."/>
            <person name="Felder M."/>
            <person name="Schilde C."/>
            <person name="Helps N.R."/>
            <person name="Tunggal B."/>
            <person name="Rivero F."/>
            <person name="John U."/>
            <person name="Schleicher M."/>
            <person name="Eichinger L."/>
            <person name="Platzer M."/>
            <person name="Noegel A.A."/>
            <person name="Schaap P."/>
            <person name="Gloeckner G."/>
        </authorList>
    </citation>
    <scope>NUCLEOTIDE SEQUENCE [LARGE SCALE GENOMIC DNA]</scope>
    <source>
        <strain evidence="3">SH3</strain>
    </source>
</reference>
<dbReference type="Proteomes" id="UP000007797">
    <property type="component" value="Unassembled WGS sequence"/>
</dbReference>
<dbReference type="PIRSF" id="PIRSF014728">
    <property type="entry name" value="PqaA"/>
    <property type="match status" value="1"/>
</dbReference>
<evidence type="ECO:0000313" key="2">
    <source>
        <dbReference type="EMBL" id="EGG24500.1"/>
    </source>
</evidence>
<gene>
    <name evidence="2" type="primary">aprA</name>
    <name evidence="2" type="ORF">DFA_02743</name>
</gene>
<organism evidence="2 3">
    <name type="scientific">Cavenderia fasciculata</name>
    <name type="common">Slime mold</name>
    <name type="synonym">Dictyostelium fasciculatum</name>
    <dbReference type="NCBI Taxonomy" id="261658"/>
    <lineage>
        <taxon>Eukaryota</taxon>
        <taxon>Amoebozoa</taxon>
        <taxon>Evosea</taxon>
        <taxon>Eumycetozoa</taxon>
        <taxon>Dictyostelia</taxon>
        <taxon>Acytosteliales</taxon>
        <taxon>Cavenderiaceae</taxon>
        <taxon>Cavenderia</taxon>
    </lineage>
</organism>
<dbReference type="KEGG" id="dfa:DFA_02743"/>
<sequence>MKLLLFVALCLYFGAVASQTDTPLDIYVNTPDPTYQWTLNGTVHGETYTGYVLELTSQTWMTEANSSRPVWKHWLSICVPNQVNSDKAFIYIDGGSNENWKTPSEIDSTILIACVSSQSITAGLNQIPNQPIMFADGVNRVEDALIAYTWRHFINNTDEPIWLARLPMTKAVVRAMDAIQEFGKQVPFQVDGFIIAGASKRGWTTWTTAAVDPRVVACVPIVMPILNMIPNMLNQWRAYGNWSFALNDYTNEGVMSFIDSPQMEALAGVVDPYTYLDRLTMPKYLITSAGDEFFLPDSPQFFFNQLKGEKHLRIVPNAEHSLVGHQTDIILSIVTFLKMFSNNQTRPDFSYQVVYNTNTTATITLTPTPGTPLPTKVKVWDARTESTTRRDFRLITCQDPTKCIQFVIWVPTDVQPNSQGTYSVTLSAPPTGWRGFFLEASYETQNGIDDEYTLKFTSEVAIVPNTLPYPSCAPDCPNTIGQ</sequence>
<keyword evidence="1" id="KW-0732">Signal</keyword>
<dbReference type="RefSeq" id="XP_004362351.1">
    <property type="nucleotide sequence ID" value="XM_004362294.1"/>
</dbReference>
<dbReference type="AlphaFoldDB" id="F4PI13"/>
<protein>
    <submittedName>
        <fullName evidence="2">PhoPQ-activated pathogenicity-related protein</fullName>
    </submittedName>
</protein>
<dbReference type="EMBL" id="GL883006">
    <property type="protein sequence ID" value="EGG24500.1"/>
    <property type="molecule type" value="Genomic_DNA"/>
</dbReference>
<dbReference type="STRING" id="1054147.F4PI13"/>
<dbReference type="OrthoDB" id="2020799at2759"/>
<dbReference type="InterPro" id="IPR029058">
    <property type="entry name" value="AB_hydrolase_fold"/>
</dbReference>
<name>F4PI13_CACFS</name>
<proteinExistence type="predicted"/>
<dbReference type="SUPFAM" id="SSF53474">
    <property type="entry name" value="alpha/beta-Hydrolases"/>
    <property type="match status" value="1"/>
</dbReference>
<keyword evidence="3" id="KW-1185">Reference proteome</keyword>
<evidence type="ECO:0000256" key="1">
    <source>
        <dbReference type="SAM" id="SignalP"/>
    </source>
</evidence>
<dbReference type="InterPro" id="IPR009199">
    <property type="entry name" value="PhoPQ-act_pathogen-rel_PqaA"/>
</dbReference>
<accession>F4PI13</accession>
<evidence type="ECO:0000313" key="3">
    <source>
        <dbReference type="Proteomes" id="UP000007797"/>
    </source>
</evidence>
<dbReference type="Gene3D" id="3.40.50.1820">
    <property type="entry name" value="alpha/beta hydrolase"/>
    <property type="match status" value="1"/>
</dbReference>
<feature type="signal peptide" evidence="1">
    <location>
        <begin position="1"/>
        <end position="18"/>
    </location>
</feature>
<dbReference type="GeneID" id="14877132"/>
<feature type="chain" id="PRO_5003313082" evidence="1">
    <location>
        <begin position="19"/>
        <end position="482"/>
    </location>
</feature>
<dbReference type="PANTHER" id="PTHR31497:SF0">
    <property type="entry name" value="AUTOCRINE PROLIFERATION REPRESSOR PROTEIN A"/>
    <property type="match status" value="1"/>
</dbReference>